<dbReference type="PANTHER" id="PTHR11440">
    <property type="entry name" value="LECITHIN-CHOLESTEROL ACYLTRANSFERASE-RELATED"/>
    <property type="match status" value="1"/>
</dbReference>
<evidence type="ECO:0000256" key="1">
    <source>
        <dbReference type="SAM" id="MobiDB-lite"/>
    </source>
</evidence>
<comment type="caution">
    <text evidence="2">The sequence shown here is derived from an EMBL/GenBank/DDBJ whole genome shotgun (WGS) entry which is preliminary data.</text>
</comment>
<keyword evidence="3" id="KW-1185">Reference proteome</keyword>
<name>A0A562QV44_9BURK</name>
<dbReference type="OrthoDB" id="9814331at2"/>
<feature type="region of interest" description="Disordered" evidence="1">
    <location>
        <begin position="1"/>
        <end position="25"/>
    </location>
</feature>
<dbReference type="Proteomes" id="UP000318431">
    <property type="component" value="Unassembled WGS sequence"/>
</dbReference>
<dbReference type="InterPro" id="IPR029058">
    <property type="entry name" value="AB_hydrolase_fold"/>
</dbReference>
<organism evidence="2 3">
    <name type="scientific">Pseudoduganella lurida</name>
    <dbReference type="NCBI Taxonomy" id="1036180"/>
    <lineage>
        <taxon>Bacteria</taxon>
        <taxon>Pseudomonadati</taxon>
        <taxon>Pseudomonadota</taxon>
        <taxon>Betaproteobacteria</taxon>
        <taxon>Burkholderiales</taxon>
        <taxon>Oxalobacteraceae</taxon>
        <taxon>Telluria group</taxon>
        <taxon>Pseudoduganella</taxon>
    </lineage>
</organism>
<dbReference type="EMBL" id="VLLB01000015">
    <property type="protein sequence ID" value="TWI60627.1"/>
    <property type="molecule type" value="Genomic_DNA"/>
</dbReference>
<evidence type="ECO:0000313" key="3">
    <source>
        <dbReference type="Proteomes" id="UP000318431"/>
    </source>
</evidence>
<dbReference type="RefSeq" id="WP_145653250.1">
    <property type="nucleotide sequence ID" value="NZ_VLLB01000015.1"/>
</dbReference>
<sequence>MATYRGPESTRQLPTPTVDVDGTVRGKTTLSPTACKVRGRLEIPPIHVVPIILVPGIMGSNLRANADKKKLRNQELRDGEAAWRPPNGLVEGLGEADKWETRTPEIRQKILDGNTLEVDPNGSIEISSDAATFGLTLGEAKSCGWGQIHSSSYGPLLRALRKYFSNFFECSSKEKILITEHWNRLNNFPRRYWDGEGVGALKSFTVDELLKLAKFRYPVYASGYNWLQSNETSAKILQHRILEIINYWNAVGQKCSGIVLVSHSMGGLVARACAKGMPEKIIGVVHACMPDLGAPVCYRRISCGTENSSPLNNEVENVGAEKFAVIAGVSALETTPVMAFSAGALELLPNHRYPIPWLTISNQENTDSSRKNLLTGNLYDLYLERDAWYRLFFKDIADPANLHKGKVQQDYEATVNQARKFHQVILDDYYHHNTYAFYGADGYKTSYGRIHWTYSSKENILPDAFMRAKSVGEKFSSNRQVQLPSGQIVKLELSRQDSGGDGTVPSVSGAGPKPYVKAIFGVRGFGHQDVFASERMQSLTIQLVARVILEKT</sequence>
<accession>A0A562QV44</accession>
<protein>
    <recommendedName>
        <fullName evidence="4">Alpha/beta hydrolase</fullName>
    </recommendedName>
</protein>
<dbReference type="Gene3D" id="3.40.50.1820">
    <property type="entry name" value="alpha/beta hydrolase"/>
    <property type="match status" value="1"/>
</dbReference>
<dbReference type="SUPFAM" id="SSF53474">
    <property type="entry name" value="alpha/beta-Hydrolases"/>
    <property type="match status" value="1"/>
</dbReference>
<dbReference type="AlphaFoldDB" id="A0A562QV44"/>
<reference evidence="2 3" key="1">
    <citation type="journal article" date="2015" name="Stand. Genomic Sci.">
        <title>Genomic Encyclopedia of Bacterial and Archaeal Type Strains, Phase III: the genomes of soil and plant-associated and newly described type strains.</title>
        <authorList>
            <person name="Whitman W.B."/>
            <person name="Woyke T."/>
            <person name="Klenk H.P."/>
            <person name="Zhou Y."/>
            <person name="Lilburn T.G."/>
            <person name="Beck B.J."/>
            <person name="De Vos P."/>
            <person name="Vandamme P."/>
            <person name="Eisen J.A."/>
            <person name="Garrity G."/>
            <person name="Hugenholtz P."/>
            <person name="Kyrpides N.C."/>
        </authorList>
    </citation>
    <scope>NUCLEOTIDE SEQUENCE [LARGE SCALE GENOMIC DNA]</scope>
    <source>
        <strain evidence="2 3">CGMCC 1.10822</strain>
    </source>
</reference>
<gene>
    <name evidence="2" type="ORF">IP91_05035</name>
</gene>
<evidence type="ECO:0000313" key="2">
    <source>
        <dbReference type="EMBL" id="TWI60627.1"/>
    </source>
</evidence>
<evidence type="ECO:0008006" key="4">
    <source>
        <dbReference type="Google" id="ProtNLM"/>
    </source>
</evidence>
<proteinExistence type="predicted"/>